<feature type="domain" description="Carboxylesterase type B" evidence="1">
    <location>
        <begin position="13"/>
        <end position="424"/>
    </location>
</feature>
<comment type="caution">
    <text evidence="2">The sequence shown here is derived from an EMBL/GenBank/DDBJ whole genome shotgun (WGS) entry which is preliminary data.</text>
</comment>
<dbReference type="SUPFAM" id="SSF53474">
    <property type="entry name" value="alpha/beta-Hydrolases"/>
    <property type="match status" value="1"/>
</dbReference>
<proteinExistence type="predicted"/>
<evidence type="ECO:0000313" key="2">
    <source>
        <dbReference type="EMBL" id="KAJ5377212.1"/>
    </source>
</evidence>
<reference evidence="2" key="2">
    <citation type="journal article" date="2023" name="IMA Fungus">
        <title>Comparative genomic study of the Penicillium genus elucidates a diverse pangenome and 15 lateral gene transfer events.</title>
        <authorList>
            <person name="Petersen C."/>
            <person name="Sorensen T."/>
            <person name="Nielsen M.R."/>
            <person name="Sondergaard T.E."/>
            <person name="Sorensen J.L."/>
            <person name="Fitzpatrick D.A."/>
            <person name="Frisvad J.C."/>
            <person name="Nielsen K.L."/>
        </authorList>
    </citation>
    <scope>NUCLEOTIDE SEQUENCE</scope>
    <source>
        <strain evidence="2">IBT 29864</strain>
    </source>
</reference>
<dbReference type="Gene3D" id="3.40.50.1820">
    <property type="entry name" value="alpha/beta hydrolase"/>
    <property type="match status" value="1"/>
</dbReference>
<dbReference type="GO" id="GO:0017000">
    <property type="term" value="P:antibiotic biosynthetic process"/>
    <property type="evidence" value="ECO:0007669"/>
    <property type="project" value="UniProtKB-ARBA"/>
</dbReference>
<dbReference type="PANTHER" id="PTHR43142:SF11">
    <property type="entry name" value="CARBOXYLIC ESTER HYDROLASE"/>
    <property type="match status" value="1"/>
</dbReference>
<gene>
    <name evidence="2" type="ORF">N7496_004621</name>
</gene>
<sequence length="498" mass="54508">MGGTFNFPHPSLGIIRGLTSLSTQQFLGLRYAILASKWAPPLMSEGFINGIVDATVQGIEIEFGHIQKALPVPDIQKSDTECLNLNITAPTDVSPGANLPVIVFLHGGGYGIGANSWPQYDFRRVVDLSVRGGQPVIGVNINYRLGAFGFLTSNELVSHGYKPNNGLHDQRTALLWIKQHISGFGGDPDNTTLVGESAGGVSATHHLESEIPLFKRMVSMSGTNLLMQPLPEQAMELTYQAIIDRLGLASIPASHGVSTLVNMDTRKLLQAIRPSDPLLPIYRGTAGLLNLPGRKWCEEIMIGDCQTDASILSTMLTRDKNGIVSASRESLARSLGSAGKADQVLDAYSISQNTSDEEAFISILGFANDICFFLPVLHYGHCWSGHAFIYNFNEPNPWDGPWRGSANHILDVAFLFQNYNESLSQPQRAVAIQFAQDLIAFSNRRPPWLPFMWENNDLYSRVYGGKGANTSGKVVTVLRCSDRTARHYLEVDTEYPSG</sequence>
<dbReference type="InterPro" id="IPR029058">
    <property type="entry name" value="AB_hydrolase_fold"/>
</dbReference>
<evidence type="ECO:0000259" key="1">
    <source>
        <dbReference type="Pfam" id="PF00135"/>
    </source>
</evidence>
<name>A0A9W9SEN0_9EURO</name>
<organism evidence="2 3">
    <name type="scientific">Penicillium cataractarum</name>
    <dbReference type="NCBI Taxonomy" id="2100454"/>
    <lineage>
        <taxon>Eukaryota</taxon>
        <taxon>Fungi</taxon>
        <taxon>Dikarya</taxon>
        <taxon>Ascomycota</taxon>
        <taxon>Pezizomycotina</taxon>
        <taxon>Eurotiomycetes</taxon>
        <taxon>Eurotiomycetidae</taxon>
        <taxon>Eurotiales</taxon>
        <taxon>Aspergillaceae</taxon>
        <taxon>Penicillium</taxon>
    </lineage>
</organism>
<protein>
    <recommendedName>
        <fullName evidence="1">Carboxylesterase type B domain-containing protein</fullName>
    </recommendedName>
</protein>
<keyword evidence="3" id="KW-1185">Reference proteome</keyword>
<evidence type="ECO:0000313" key="3">
    <source>
        <dbReference type="Proteomes" id="UP001147782"/>
    </source>
</evidence>
<dbReference type="GO" id="GO:0072330">
    <property type="term" value="P:monocarboxylic acid biosynthetic process"/>
    <property type="evidence" value="ECO:0007669"/>
    <property type="project" value="UniProtKB-ARBA"/>
</dbReference>
<dbReference type="InterPro" id="IPR002018">
    <property type="entry name" value="CarbesteraseB"/>
</dbReference>
<accession>A0A9W9SEN0</accession>
<dbReference type="GeneID" id="81436729"/>
<dbReference type="Pfam" id="PF00135">
    <property type="entry name" value="COesterase"/>
    <property type="match status" value="1"/>
</dbReference>
<dbReference type="Proteomes" id="UP001147782">
    <property type="component" value="Unassembled WGS sequence"/>
</dbReference>
<dbReference type="RefSeq" id="XP_056556075.1">
    <property type="nucleotide sequence ID" value="XM_056697550.1"/>
</dbReference>
<dbReference type="AlphaFoldDB" id="A0A9W9SEN0"/>
<dbReference type="EMBL" id="JAPZBS010000004">
    <property type="protein sequence ID" value="KAJ5377212.1"/>
    <property type="molecule type" value="Genomic_DNA"/>
</dbReference>
<dbReference type="OrthoDB" id="3200163at2759"/>
<reference evidence="2" key="1">
    <citation type="submission" date="2022-11" db="EMBL/GenBank/DDBJ databases">
        <authorList>
            <person name="Petersen C."/>
        </authorList>
    </citation>
    <scope>NUCLEOTIDE SEQUENCE</scope>
    <source>
        <strain evidence="2">IBT 29864</strain>
    </source>
</reference>
<dbReference type="PANTHER" id="PTHR43142">
    <property type="entry name" value="CARBOXYLIC ESTER HYDROLASE"/>
    <property type="match status" value="1"/>
</dbReference>